<evidence type="ECO:0000313" key="2">
    <source>
        <dbReference type="Proteomes" id="UP000324800"/>
    </source>
</evidence>
<sequence>MGRPFQKLQTKRCSVGPISTANVRRTGTHTGYRIAQIQSTGPDQIIATPEEVSPNAITAAWALFAGLPKQETSRIDFYEEKPSEKLVVDAKQGTRAATDLVTS</sequence>
<accession>A0A5J4WGG0</accession>
<evidence type="ECO:0000313" key="1">
    <source>
        <dbReference type="EMBL" id="KAA6393733.1"/>
    </source>
</evidence>
<reference evidence="1 2" key="1">
    <citation type="submission" date="2019-03" db="EMBL/GenBank/DDBJ databases">
        <title>Single cell metagenomics reveals metabolic interactions within the superorganism composed of flagellate Streblomastix strix and complex community of Bacteroidetes bacteria on its surface.</title>
        <authorList>
            <person name="Treitli S.C."/>
            <person name="Kolisko M."/>
            <person name="Husnik F."/>
            <person name="Keeling P."/>
            <person name="Hampl V."/>
        </authorList>
    </citation>
    <scope>NUCLEOTIDE SEQUENCE [LARGE SCALE GENOMIC DNA]</scope>
    <source>
        <strain evidence="1">ST1C</strain>
    </source>
</reference>
<comment type="caution">
    <text evidence="1">The sequence shown here is derived from an EMBL/GenBank/DDBJ whole genome shotgun (WGS) entry which is preliminary data.</text>
</comment>
<name>A0A5J4WGG0_9EUKA</name>
<dbReference type="EMBL" id="SNRW01002155">
    <property type="protein sequence ID" value="KAA6393733.1"/>
    <property type="molecule type" value="Genomic_DNA"/>
</dbReference>
<gene>
    <name evidence="1" type="ORF">EZS28_010736</name>
</gene>
<dbReference type="AlphaFoldDB" id="A0A5J4WGG0"/>
<organism evidence="1 2">
    <name type="scientific">Streblomastix strix</name>
    <dbReference type="NCBI Taxonomy" id="222440"/>
    <lineage>
        <taxon>Eukaryota</taxon>
        <taxon>Metamonada</taxon>
        <taxon>Preaxostyla</taxon>
        <taxon>Oxymonadida</taxon>
        <taxon>Streblomastigidae</taxon>
        <taxon>Streblomastix</taxon>
    </lineage>
</organism>
<dbReference type="Proteomes" id="UP000324800">
    <property type="component" value="Unassembled WGS sequence"/>
</dbReference>
<proteinExistence type="predicted"/>
<protein>
    <submittedName>
        <fullName evidence="1">Uncharacterized protein</fullName>
    </submittedName>
</protein>